<gene>
    <name evidence="2" type="ORF">FEF27_10135</name>
</gene>
<feature type="transmembrane region" description="Helical" evidence="1">
    <location>
        <begin position="114"/>
        <end position="131"/>
    </location>
</feature>
<keyword evidence="1" id="KW-1133">Transmembrane helix</keyword>
<reference evidence="2 3" key="1">
    <citation type="submission" date="2019-05" db="EMBL/GenBank/DDBJ databases">
        <title>Nesterenkonia sp. GY239, isolated from the Southern Atlantic Ocean.</title>
        <authorList>
            <person name="Zhang G."/>
        </authorList>
    </citation>
    <scope>NUCLEOTIDE SEQUENCE [LARGE SCALE GENOMIC DNA]</scope>
    <source>
        <strain evidence="2 3">GY239</strain>
    </source>
</reference>
<dbReference type="Gene3D" id="1.20.120.1760">
    <property type="match status" value="1"/>
</dbReference>
<accession>A0A5R9A5R1</accession>
<dbReference type="Proteomes" id="UP000306544">
    <property type="component" value="Unassembled WGS sequence"/>
</dbReference>
<proteinExistence type="predicted"/>
<organism evidence="2 3">
    <name type="scientific">Nesterenkonia sphaerica</name>
    <dbReference type="NCBI Taxonomy" id="1804988"/>
    <lineage>
        <taxon>Bacteria</taxon>
        <taxon>Bacillati</taxon>
        <taxon>Actinomycetota</taxon>
        <taxon>Actinomycetes</taxon>
        <taxon>Micrococcales</taxon>
        <taxon>Micrococcaceae</taxon>
        <taxon>Nesterenkonia</taxon>
    </lineage>
</organism>
<dbReference type="GO" id="GO:0016740">
    <property type="term" value="F:transferase activity"/>
    <property type="evidence" value="ECO:0007669"/>
    <property type="project" value="UniProtKB-KW"/>
</dbReference>
<feature type="transmembrane region" description="Helical" evidence="1">
    <location>
        <begin position="198"/>
        <end position="216"/>
    </location>
</feature>
<dbReference type="AlphaFoldDB" id="A0A5R9A5R1"/>
<dbReference type="InterPro" id="IPR043130">
    <property type="entry name" value="CDP-OH_PTrfase_TM_dom"/>
</dbReference>
<protein>
    <submittedName>
        <fullName evidence="2">CDP-alcohol phosphatidyltransferase family protein</fullName>
    </submittedName>
</protein>
<feature type="transmembrane region" description="Helical" evidence="1">
    <location>
        <begin position="64"/>
        <end position="83"/>
    </location>
</feature>
<dbReference type="OrthoDB" id="1034332at2"/>
<keyword evidence="3" id="KW-1185">Reference proteome</keyword>
<evidence type="ECO:0000313" key="2">
    <source>
        <dbReference type="EMBL" id="TLP73257.1"/>
    </source>
</evidence>
<feature type="transmembrane region" description="Helical" evidence="1">
    <location>
        <begin position="39"/>
        <end position="58"/>
    </location>
</feature>
<feature type="transmembrane region" description="Helical" evidence="1">
    <location>
        <begin position="137"/>
        <end position="155"/>
    </location>
</feature>
<name>A0A5R9A5R1_9MICC</name>
<comment type="caution">
    <text evidence="2">The sequence shown here is derived from an EMBL/GenBank/DDBJ whole genome shotgun (WGS) entry which is preliminary data.</text>
</comment>
<evidence type="ECO:0000256" key="1">
    <source>
        <dbReference type="SAM" id="Phobius"/>
    </source>
</evidence>
<dbReference type="EMBL" id="VAWA01000014">
    <property type="protein sequence ID" value="TLP73257.1"/>
    <property type="molecule type" value="Genomic_DNA"/>
</dbReference>
<evidence type="ECO:0000313" key="3">
    <source>
        <dbReference type="Proteomes" id="UP000306544"/>
    </source>
</evidence>
<sequence>MDISMSHGTDRREIPQRSTRWAARTADVLAAAKLTPNQISLGSMFFAGVGAAALISSAHTDGDAARLVLLTAAAVCIPLRLLLNMLDGMLAVEKGMSSPVGDLYNELPDRISDVLLLAAAGIAAAGVATVGSVDLGILLGFLAAVLAVLTAYIRSLGASLGAGSFFDGPLAKPHRMWLLTVGALAATAEPWLPWPPGWVLLSTVSVIALGSLFTCMRRVRRISTVLRVQAGK</sequence>
<keyword evidence="2" id="KW-0808">Transferase</keyword>
<keyword evidence="1" id="KW-0472">Membrane</keyword>
<keyword evidence="1" id="KW-0812">Transmembrane</keyword>